<evidence type="ECO:0000313" key="3">
    <source>
        <dbReference type="Proteomes" id="UP000012117"/>
    </source>
</evidence>
<accession>M6ZTE6</accession>
<comment type="caution">
    <text evidence="2">The sequence shown here is derived from an EMBL/GenBank/DDBJ whole genome shotgun (WGS) entry which is preliminary data.</text>
</comment>
<organism evidence="2 3">
    <name type="scientific">Leptospira interrogans serovar Pyrogenes str. 200701872</name>
    <dbReference type="NCBI Taxonomy" id="1193029"/>
    <lineage>
        <taxon>Bacteria</taxon>
        <taxon>Pseudomonadati</taxon>
        <taxon>Spirochaetota</taxon>
        <taxon>Spirochaetia</taxon>
        <taxon>Leptospirales</taxon>
        <taxon>Leptospiraceae</taxon>
        <taxon>Leptospira</taxon>
    </lineage>
</organism>
<protein>
    <submittedName>
        <fullName evidence="2">Uncharacterized protein</fullName>
    </submittedName>
</protein>
<gene>
    <name evidence="2" type="ORF">LEP1GSC124_4844</name>
</gene>
<reference evidence="2 3" key="1">
    <citation type="submission" date="2013-01" db="EMBL/GenBank/DDBJ databases">
        <authorList>
            <person name="Harkins D.M."/>
            <person name="Durkin A.S."/>
            <person name="Brinkac L.M."/>
            <person name="Haft D.H."/>
            <person name="Selengut J.D."/>
            <person name="Sanka R."/>
            <person name="DePew J."/>
            <person name="Purushe J."/>
            <person name="Picardeau M."/>
            <person name="Werts C."/>
            <person name="Goarant C."/>
            <person name="Vinetz J.M."/>
            <person name="Sutton G.G."/>
            <person name="Nierman W.C."/>
            <person name="Fouts D.E."/>
        </authorList>
    </citation>
    <scope>NUCLEOTIDE SEQUENCE [LARGE SCALE GENOMIC DNA]</scope>
    <source>
        <strain evidence="2 3">200701872</strain>
    </source>
</reference>
<dbReference type="Proteomes" id="UP000012117">
    <property type="component" value="Unassembled WGS sequence"/>
</dbReference>
<sequence>MDDISFLIDSHGRRSGSSLSMPLGGLDEEKICFSPNCFAQTCKRIKCRNYYFSEKQYFVQRNVGTPTFKERVSVSLKSNLQKSGCR</sequence>
<dbReference type="EMBL" id="AKWN02000472">
    <property type="protein sequence ID" value="EMP05010.1"/>
    <property type="molecule type" value="Genomic_DNA"/>
</dbReference>
<evidence type="ECO:0000256" key="1">
    <source>
        <dbReference type="SAM" id="MobiDB-lite"/>
    </source>
</evidence>
<name>M6ZTE6_LEPIR</name>
<evidence type="ECO:0000313" key="2">
    <source>
        <dbReference type="EMBL" id="EMP05010.1"/>
    </source>
</evidence>
<dbReference type="AlphaFoldDB" id="M6ZTE6"/>
<proteinExistence type="predicted"/>
<feature type="region of interest" description="Disordered" evidence="1">
    <location>
        <begin position="1"/>
        <end position="21"/>
    </location>
</feature>
<dbReference type="BioCyc" id="LINT1193029:G11R4-198-MONOMER"/>